<evidence type="ECO:0000313" key="1">
    <source>
        <dbReference type="EMBL" id="MBT1711533.1"/>
    </source>
</evidence>
<reference evidence="1 2" key="1">
    <citation type="submission" date="2021-05" db="EMBL/GenBank/DDBJ databases">
        <title>A Polyphasic approach of four new species of the genus Ohtaekwangia: Ohtaekwangia histidinii sp. nov., Ohtaekwangia cretensis sp. nov., Ohtaekwangia indiensis sp. nov., Ohtaekwangia reichenbachii sp. nov. from diverse environment.</title>
        <authorList>
            <person name="Octaviana S."/>
        </authorList>
    </citation>
    <scope>NUCLEOTIDE SEQUENCE [LARGE SCALE GENOMIC DNA]</scope>
    <source>
        <strain evidence="1 2">PWU5</strain>
    </source>
</reference>
<sequence length="818" mass="92605">MAQSKINNDANARKVVFGNEKLILTLDYNKRANVSQVIVNGQQVIQGDAGIYSMIRTKATRYATLTLSSDPSLTIAGNTIILKGISYGDQNLSIEETWTFTISANDIRFDIDRTTSKTVVAEDLGSPVFRFEAINTWEGAYQDYGGLAWFYLFNRKRDTYGVRSNTSEFWNSKTGNGLTVSVSAPGKQIAMDYSRAVDDKLVYTVGVSSTGMQPRFDADTKRRMYVRDTTDVWAPVEVQSGQSSQSMTLSYFDFNEKFGRGKLVGINQEQVSAVLNTIARIGVIGKKHFGGNSWHTPYGPICLHEQYIAQMGLGINDDNYLTGYQECLDYYRDNAIKPDGRVWPRWAYSNEDAMPKGYTDKGFYEAQWGYLLDSNPDFVINVAELYDQNGDLSWVRKHQQSSEKALDWIVNRDSNGNGLVEMMTDSYSQKRGSDWIDIIWAAYENAFVNAKLYRALVLWADVERQLGNSVKEKQYKTFSEKLKANFNKPTSSGGFWDAEKQCYVHWRDKDGSIHGTNMVTPVNFMAIAYGICDDQTRIKTILEIIEGQMQKENLFFWPISLYSYAPGEGNDWQFPFPNYENGDIFLSWGSVAVKAYASYKPEIALKYVKRVLTQYEKDGLAFQRYGRANQDGRGDDILSGNCLSVVGLYQAIYGINPLYNRFYLDPHITPDLAGTQIKYNYRNQQLTIDLDVNRYALSNGKFKIVSNTDFGFYNTGNELSYFKGNADKASLQLKASPKNELTLDIKKCDPNEVVFIQSSRVGGSGVLVYQVNSLKPSSYYTILQNNRTLKRIKSTQEGTLVFEYKAGDVPNEITVMLK</sequence>
<dbReference type="EMBL" id="JAHESE010000035">
    <property type="protein sequence ID" value="MBT1711533.1"/>
    <property type="molecule type" value="Genomic_DNA"/>
</dbReference>
<dbReference type="InterPro" id="IPR012341">
    <property type="entry name" value="6hp_glycosidase-like_sf"/>
</dbReference>
<dbReference type="RefSeq" id="WP_254087102.1">
    <property type="nucleotide sequence ID" value="NZ_JAHESE010000035.1"/>
</dbReference>
<dbReference type="GO" id="GO:0004555">
    <property type="term" value="F:alpha,alpha-trehalase activity"/>
    <property type="evidence" value="ECO:0007669"/>
    <property type="project" value="InterPro"/>
</dbReference>
<dbReference type="InterPro" id="IPR001661">
    <property type="entry name" value="Glyco_hydro_37"/>
</dbReference>
<dbReference type="Pfam" id="PF01204">
    <property type="entry name" value="Trehalase"/>
    <property type="match status" value="1"/>
</dbReference>
<evidence type="ECO:0008006" key="3">
    <source>
        <dbReference type="Google" id="ProtNLM"/>
    </source>
</evidence>
<gene>
    <name evidence="1" type="ORF">KK062_25040</name>
</gene>
<dbReference type="PANTHER" id="PTHR34987:SF6">
    <property type="entry name" value="ALPHA-L-RHAMNOSIDASE SIX-HAIRPIN GLYCOSIDASE DOMAIN-CONTAINING PROTEIN"/>
    <property type="match status" value="1"/>
</dbReference>
<dbReference type="PANTHER" id="PTHR34987">
    <property type="entry name" value="C, PUTATIVE (AFU_ORTHOLOGUE AFUA_3G02880)-RELATED"/>
    <property type="match status" value="1"/>
</dbReference>
<organism evidence="1 2">
    <name type="scientific">Dawidia cretensis</name>
    <dbReference type="NCBI Taxonomy" id="2782350"/>
    <lineage>
        <taxon>Bacteria</taxon>
        <taxon>Pseudomonadati</taxon>
        <taxon>Bacteroidota</taxon>
        <taxon>Cytophagia</taxon>
        <taxon>Cytophagales</taxon>
        <taxon>Chryseotaleaceae</taxon>
        <taxon>Dawidia</taxon>
    </lineage>
</organism>
<evidence type="ECO:0000313" key="2">
    <source>
        <dbReference type="Proteomes" id="UP001319080"/>
    </source>
</evidence>
<dbReference type="GO" id="GO:0005991">
    <property type="term" value="P:trehalose metabolic process"/>
    <property type="evidence" value="ECO:0007669"/>
    <property type="project" value="InterPro"/>
</dbReference>
<dbReference type="Proteomes" id="UP001319080">
    <property type="component" value="Unassembled WGS sequence"/>
</dbReference>
<dbReference type="InterPro" id="IPR008928">
    <property type="entry name" value="6-hairpin_glycosidase_sf"/>
</dbReference>
<proteinExistence type="predicted"/>
<accession>A0AAP2E1T7</accession>
<dbReference type="AlphaFoldDB" id="A0AAP2E1T7"/>
<comment type="caution">
    <text evidence="1">The sequence shown here is derived from an EMBL/GenBank/DDBJ whole genome shotgun (WGS) entry which is preliminary data.</text>
</comment>
<dbReference type="SUPFAM" id="SSF48208">
    <property type="entry name" value="Six-hairpin glycosidases"/>
    <property type="match status" value="1"/>
</dbReference>
<keyword evidence="2" id="KW-1185">Reference proteome</keyword>
<protein>
    <recommendedName>
        <fullName evidence="3">Alpha-L-rhamnosidase six-hairpin glycosidase domain-containing protein</fullName>
    </recommendedName>
</protein>
<name>A0AAP2E1T7_9BACT</name>
<dbReference type="Gene3D" id="1.50.10.10">
    <property type="match status" value="1"/>
</dbReference>